<dbReference type="PANTHER" id="PTHR19327:SF0">
    <property type="entry name" value="GOLGIN SUBFAMILY A MEMBER 4"/>
    <property type="match status" value="1"/>
</dbReference>
<dbReference type="STRING" id="1434232.MAIT1_02776"/>
<proteinExistence type="predicted"/>
<keyword evidence="3" id="KW-0812">Transmembrane</keyword>
<feature type="transmembrane region" description="Helical" evidence="3">
    <location>
        <begin position="130"/>
        <end position="150"/>
    </location>
</feature>
<dbReference type="OrthoDB" id="9777715at2"/>
<keyword evidence="1" id="KW-0175">Coiled coil</keyword>
<evidence type="ECO:0000313" key="4">
    <source>
        <dbReference type="EMBL" id="OSM08624.1"/>
    </source>
</evidence>
<comment type="caution">
    <text evidence="4">The sequence shown here is derived from an EMBL/GenBank/DDBJ whole genome shotgun (WGS) entry which is preliminary data.</text>
</comment>
<feature type="coiled-coil region" evidence="1">
    <location>
        <begin position="793"/>
        <end position="893"/>
    </location>
</feature>
<feature type="transmembrane region" description="Helical" evidence="3">
    <location>
        <begin position="13"/>
        <end position="33"/>
    </location>
</feature>
<evidence type="ECO:0000256" key="2">
    <source>
        <dbReference type="SAM" id="MobiDB-lite"/>
    </source>
</evidence>
<dbReference type="PANTHER" id="PTHR19327">
    <property type="entry name" value="GOLGIN"/>
    <property type="match status" value="1"/>
</dbReference>
<organism evidence="4 5">
    <name type="scientific">Magnetofaba australis IT-1</name>
    <dbReference type="NCBI Taxonomy" id="1434232"/>
    <lineage>
        <taxon>Bacteria</taxon>
        <taxon>Pseudomonadati</taxon>
        <taxon>Pseudomonadota</taxon>
        <taxon>Magnetococcia</taxon>
        <taxon>Magnetococcales</taxon>
        <taxon>Magnetococcaceae</taxon>
        <taxon>Magnetofaba</taxon>
    </lineage>
</organism>
<dbReference type="RefSeq" id="WP_085440036.1">
    <property type="nucleotide sequence ID" value="NZ_LVJN01000004.1"/>
</dbReference>
<evidence type="ECO:0000313" key="5">
    <source>
        <dbReference type="Proteomes" id="UP000194003"/>
    </source>
</evidence>
<gene>
    <name evidence="4" type="ORF">MAIT1_02776</name>
</gene>
<keyword evidence="5" id="KW-1185">Reference proteome</keyword>
<evidence type="ECO:0000256" key="3">
    <source>
        <dbReference type="SAM" id="Phobius"/>
    </source>
</evidence>
<name>A0A1Y2KA23_9PROT</name>
<dbReference type="Proteomes" id="UP000194003">
    <property type="component" value="Unassembled WGS sequence"/>
</dbReference>
<evidence type="ECO:0000256" key="1">
    <source>
        <dbReference type="SAM" id="Coils"/>
    </source>
</evidence>
<reference evidence="4 5" key="1">
    <citation type="journal article" date="2016" name="BMC Genomics">
        <title>Combined genomic and structural analyses of a cultured magnetotactic bacterium reveals its niche adaptation to a dynamic environment.</title>
        <authorList>
            <person name="Araujo A.C."/>
            <person name="Morillo V."/>
            <person name="Cypriano J."/>
            <person name="Teixeira L.C."/>
            <person name="Leao P."/>
            <person name="Lyra S."/>
            <person name="Almeida L.G."/>
            <person name="Bazylinski D.A."/>
            <person name="Vasconcellos A.T."/>
            <person name="Abreu F."/>
            <person name="Lins U."/>
        </authorList>
    </citation>
    <scope>NUCLEOTIDE SEQUENCE [LARGE SCALE GENOMIC DNA]</scope>
    <source>
        <strain evidence="4 5">IT-1</strain>
    </source>
</reference>
<feature type="transmembrane region" description="Helical" evidence="3">
    <location>
        <begin position="170"/>
        <end position="191"/>
    </location>
</feature>
<protein>
    <submittedName>
        <fullName evidence="4">Uncharacterized protein</fullName>
    </submittedName>
</protein>
<feature type="compositionally biased region" description="Basic and acidic residues" evidence="2">
    <location>
        <begin position="1011"/>
        <end position="1023"/>
    </location>
</feature>
<sequence length="2218" mass="243721">MIEQIISWFHHPYAPYLLALVVIAWGMVEWLQLVGGQLRPARRALNKALSQLQGLPVDPEEFAQAAPVADAQLRANSVIGRAWSAFHGSLIIDVSGAQPVRSVARPGDHFEINALLAPHIDMRRMRSAPILLASLGLLLSLAALSGSLYAALQHAAQQDSAAIRESIRQVLSLSGLNFLAAGVGLAAAVVMSMEMRRRLNSLEMRILAICAELDKRIEYAAGEALIIQQLQGGGAPIITPSSPWSANLPEKLAEQMAERLAQEIGGLMRGLSDQQNAQQGELAERIREGIAQAMRDARGDELTLLRNIFAQQGRAARWLEEQLGPQWREDAHSRDELLRGVIEQVAKSERLAAQEVSAAVRDLGRDLLEQAAHEEKRREQNALSQESALRSVSSALDAAPEQISSRLLGPLFEESAKLRDSWRAHSEQWIEALAQRCEKQTEETRALGSRMQALGDRMAQASEEGVERIIEALNRGDWWRGAFMEALAEQVQGAARSVCERLGGELGGVHQSLNQAHAALGEITQSVAQMGPEQWLGETRQWFAQERQQRDHASTQLREAMAGLQTNMAASKQTLLEAVGRQAQAMSDSRQAMQGWLDGFSEDLKLAVRLQGEETRPALTRVSNALARLEERMAQAPQSAWEALFDDWRAEQQNSEKRLSQTLERAVRELREQWRAAQQESDGGQMLQLAGKLDRALDLLSLQREPTSGASLEPVVNWLRDESARMADDNRRAIADALGELKGALESRDGDARENWGQLAQQLESLNTTGAAPLADGAADLSPILENHRQEMMSAYAQSRAQLEELASALRAQGAQRQTEERDTVMVLGARLDELSALLRDENQRLAQEAAQGAWERLRDESTQQMHAYQERLAAEMATLQQAIAQLREAEKQGVEQVTAHFSETIGALRQALPNWSDWSARSERLQESLREHAETLSQTVTSEITGLREILATWRAGEAPRADEATPAPLNGAHPELVTVMETRLGALDKRLEELLDAITAAPPQPESDEVPRAQGERHQDESQLNSVDLRDEWAAVVNRLADLEAVILTLPDAQELAARIQESAPPQEVAGSLDVAALDEAMARLGERLTETLQGLWTALHSEQETTQQPEAMAQISAQIAQLAQAPQSVDAEAMAAWSAQLQRITGQLESRMRAHEERMNNAVARLEAHDVAALGSLVREALSEFEAQWSAQEEGVDAEQLAERIQGMLTVTPANDSPSVGQALLNQLQAALNDLPEQLRQHAAEGIGQALDSSHARIQQEQAQNIVTFQAAVEKLHGAAEALESRAESLQAWRDEQSALSDAPQIKNVLDQALAGLREEIIEQMNRLRGTAEALNNQFKMPPSGGEVISLEPILAQLREEGERIASHHDQTLRAAMEAWGDKFNDHLNAQAERLAKLAGSMEQLSTQQPDLTPIQTLVAQLETRDSALTEPMIARIQTLFDELRAGWAEPARREQSALNTLSERMAQISQTLDARFEALKPERLEGVMTRLADELGGMAGGATWREMLEGIAAEVRERIVAETGQVGVLTSDLEHAVKSMQTQTQKLENDFLETAATLLQEEGRRQSAEGAAAVEVSLRELTAQAQAQWSEQSSLAQQLANSAAQVLERIAEQSQTLDIQSLQQMLSESMTQQVHQTQSALKALLAEQSEQTQSALMASLVEQSEQTQSTLTAAHAALSEQITQQSSGVDVAAINSVLSQTLNEATQQWRTSETRILDEIGRLGQTAQTQAEQLSDNWAQLQSAQTKAESAALARLAAIERALDENGAQTDESLMDALGESLDQLRAQLTERLEAERQPIAHLGDQVEKIGQTLEQRFEALAPERLTGVMERVSEALGGMGGGEQWRNVLEQMAADVRERIADETSQLGEINNGLQQTVAALQAKASDMESQFLDTALELLKEEGERFSQESVATVQSALAGLSQEVRSDVAAETQRMQALAQLVDAVAQRVADQEQSLDVNALAAQLGESMRVALQQTTERALEAQDVRLNASVVHLNQQMRGDIFSDMEGLTQQVVSAVKQLEEAPAKLSADAFEPVLGALREHNENLEQQRKQALELMLEEISVKIIASVSEQGGPMQRVIEELQSKLDNGVGAASEEIMDKLLMLAEAVTDLTESSDDMIEELADLDEPFMQLADFLHENAEGMRRTQESVRYLTEQFPLALADKLDEALQEGYLEEAKASWSESSDAPADRRHASDFEGLVRHFRNNDA</sequence>
<accession>A0A1Y2KA23</accession>
<dbReference type="EMBL" id="LVJN01000004">
    <property type="protein sequence ID" value="OSM08624.1"/>
    <property type="molecule type" value="Genomic_DNA"/>
</dbReference>
<feature type="coiled-coil region" evidence="1">
    <location>
        <begin position="649"/>
        <end position="680"/>
    </location>
</feature>
<keyword evidence="3" id="KW-1133">Transmembrane helix</keyword>
<keyword evidence="3" id="KW-0472">Membrane</keyword>
<feature type="region of interest" description="Disordered" evidence="2">
    <location>
        <begin position="1002"/>
        <end position="1027"/>
    </location>
</feature>